<dbReference type="Proteomes" id="UP000243197">
    <property type="component" value="Chromosome"/>
</dbReference>
<proteinExistence type="predicted"/>
<sequence length="394" mass="42904">MQGTKHKIFSIIPNSALLLFASLFFLFTSCKKEQTISDTSDNTGLTDTSDNTGLKKFITKWEITDGNKTIKLPIYSGGTYKFDVDWGDGIKQEVTSHDDLDASHTYAVAGEKTVTITGKIEGFNFGKVSDSKDKILEISDWGELKLGNSVEYTGKDGNNNDITVNLGCFQECTKLVTLPSESPNLEKVTNMVSMFAGATSFNGDISKWNVSNVTNMTLMFAGATSFNGDISKWNVSNVTDMTGMFGGATSFNGDISKWNVSNVTNMVSMFAGATSFNGDISKWNVSNVTNMASMFATTTSFNGDISKWNVSNVTGMATMFTGATSFNQNIGSWNISNVTDTFLMMFHEASAFCQDLSSWKVPSGTSIELMFQDSGMPYSDSLSDKSKHPTEKSE</sequence>
<name>A0A1J1E341_9FLAO</name>
<keyword evidence="2" id="KW-1185">Reference proteome</keyword>
<dbReference type="InterPro" id="IPR005046">
    <property type="entry name" value="DUF285"/>
</dbReference>
<protein>
    <recommendedName>
        <fullName evidence="3">PKD domain-containing protein</fullName>
    </recommendedName>
</protein>
<dbReference type="Gene3D" id="3.80.10.10">
    <property type="entry name" value="Ribonuclease Inhibitor"/>
    <property type="match status" value="1"/>
</dbReference>
<dbReference type="InterPro" id="IPR011889">
    <property type="entry name" value="Liste_lipo_26"/>
</dbReference>
<dbReference type="RefSeq" id="WP_096685447.1">
    <property type="nucleotide sequence ID" value="NZ_AP014564.1"/>
</dbReference>
<dbReference type="Pfam" id="PF03382">
    <property type="entry name" value="DUF285"/>
    <property type="match status" value="1"/>
</dbReference>
<dbReference type="KEGG" id="ise:JBKA6_0439"/>
<evidence type="ECO:0008006" key="3">
    <source>
        <dbReference type="Google" id="ProtNLM"/>
    </source>
</evidence>
<organism evidence="1 2">
    <name type="scientific">Ichthyobacterium seriolicida</name>
    <dbReference type="NCBI Taxonomy" id="242600"/>
    <lineage>
        <taxon>Bacteria</taxon>
        <taxon>Pseudomonadati</taxon>
        <taxon>Bacteroidota</taxon>
        <taxon>Flavobacteriia</taxon>
        <taxon>Flavobacteriales</taxon>
        <taxon>Ichthyobacteriaceae</taxon>
        <taxon>Ichthyobacterium</taxon>
    </lineage>
</organism>
<dbReference type="InterPro" id="IPR032675">
    <property type="entry name" value="LRR_dom_sf"/>
</dbReference>
<evidence type="ECO:0000313" key="1">
    <source>
        <dbReference type="EMBL" id="BAV94452.1"/>
    </source>
</evidence>
<accession>A0A1J1E341</accession>
<dbReference type="EMBL" id="AP014564">
    <property type="protein sequence ID" value="BAV94452.1"/>
    <property type="molecule type" value="Genomic_DNA"/>
</dbReference>
<dbReference type="PROSITE" id="PS51257">
    <property type="entry name" value="PROKAR_LIPOPROTEIN"/>
    <property type="match status" value="1"/>
</dbReference>
<dbReference type="OrthoDB" id="9813840at2"/>
<dbReference type="AlphaFoldDB" id="A0A1J1E341"/>
<dbReference type="NCBIfam" id="TIGR02167">
    <property type="entry name" value="Liste_lipo_26"/>
    <property type="match status" value="4"/>
</dbReference>
<evidence type="ECO:0000313" key="2">
    <source>
        <dbReference type="Proteomes" id="UP000243197"/>
    </source>
</evidence>
<gene>
    <name evidence="1" type="ORF">JBKA6_0439</name>
</gene>
<reference evidence="1 2" key="1">
    <citation type="submission" date="2014-03" db="EMBL/GenBank/DDBJ databases">
        <title>complete genome sequence of Flavobacteriaceae bacterium JBKA-6.</title>
        <authorList>
            <person name="Takano T."/>
            <person name="Nakamura Y."/>
            <person name="Takuma S."/>
            <person name="Yasuike M."/>
            <person name="Matsuyama T."/>
            <person name="Sakai T."/>
            <person name="Fujiwara A."/>
            <person name="Kimoto K."/>
            <person name="Fukuda Y."/>
            <person name="Kondo H."/>
            <person name="Hirono I."/>
            <person name="Nakayasu C."/>
        </authorList>
    </citation>
    <scope>NUCLEOTIDE SEQUENCE [LARGE SCALE GENOMIC DNA]</scope>
    <source>
        <strain evidence="1 2">JBKA-6</strain>
    </source>
</reference>